<dbReference type="HOGENOM" id="CLU_106110_1_1_1"/>
<evidence type="ECO:0000313" key="11">
    <source>
        <dbReference type="Proteomes" id="UP000002279"/>
    </source>
</evidence>
<accession>F6PP81</accession>
<dbReference type="Bgee" id="ENSOANG00000015202">
    <property type="expression patterns" value="Expressed in endometrium and 8 other cell types or tissues"/>
</dbReference>
<dbReference type="Pfam" id="PF07061">
    <property type="entry name" value="Swi5"/>
    <property type="match status" value="1"/>
</dbReference>
<sequence>DRPGCQGSRRGGSAGLGAAGASPSSWPRPACSVGSRPPSRAGGRGRGPHHRDPGSHRGIPPGSHLDAGPPGRGRRAGARAPSLPDVRAPVSVPSRPVPPPRLLAGASSRALGRGPALDSPAGPRPPGLRRTPLGPTDRCRAAFRSPLPSPRTGLATETSEEALRLEIQKLKQKKDTLDQEISQLSAEGYSVSELEEHISLLHEYNDIKDAGQMLLGRLAVIRGVPTKELYPEFDLDVND</sequence>
<dbReference type="PANTHER" id="PTHR28529">
    <property type="entry name" value="DNA REPAIR PROTEIN SWI5 HOMOLOG"/>
    <property type="match status" value="1"/>
</dbReference>
<evidence type="ECO:0000256" key="5">
    <source>
        <dbReference type="ARBA" id="ARBA00030081"/>
    </source>
</evidence>
<feature type="compositionally biased region" description="Gly residues" evidence="9">
    <location>
        <begin position="9"/>
        <end position="18"/>
    </location>
</feature>
<protein>
    <recommendedName>
        <fullName evidence="2">DNA repair protein SWI5 homolog</fullName>
    </recommendedName>
    <alternativeName>
        <fullName evidence="5">Protein SAE3 homolog</fullName>
    </alternativeName>
</protein>
<reference evidence="10" key="2">
    <citation type="submission" date="2025-08" db="UniProtKB">
        <authorList>
            <consortium name="Ensembl"/>
        </authorList>
    </citation>
    <scope>IDENTIFICATION</scope>
    <source>
        <strain evidence="10">Glennie</strain>
    </source>
</reference>
<keyword evidence="11" id="KW-1185">Reference proteome</keyword>
<evidence type="ECO:0000256" key="4">
    <source>
        <dbReference type="ARBA" id="ARBA00023204"/>
    </source>
</evidence>
<keyword evidence="8" id="KW-0175">Coiled coil</keyword>
<dbReference type="Gene3D" id="1.20.5.170">
    <property type="match status" value="1"/>
</dbReference>
<feature type="coiled-coil region" evidence="8">
    <location>
        <begin position="160"/>
        <end position="187"/>
    </location>
</feature>
<keyword evidence="4" id="KW-0234">DNA repair</keyword>
<dbReference type="FunCoup" id="F6PP81">
    <property type="interactions" value="164"/>
</dbReference>
<evidence type="ECO:0000256" key="2">
    <source>
        <dbReference type="ARBA" id="ARBA00019825"/>
    </source>
</evidence>
<dbReference type="GeneTree" id="ENSGT00390000009349"/>
<dbReference type="GO" id="GO:0032798">
    <property type="term" value="C:Swi5-Sfr1 complex"/>
    <property type="evidence" value="ECO:0000318"/>
    <property type="project" value="GO_Central"/>
</dbReference>
<dbReference type="eggNOG" id="ENOG502S8Z3">
    <property type="taxonomic scope" value="Eukaryota"/>
</dbReference>
<proteinExistence type="inferred from homology"/>
<evidence type="ECO:0000256" key="8">
    <source>
        <dbReference type="SAM" id="Coils"/>
    </source>
</evidence>
<evidence type="ECO:0000256" key="7">
    <source>
        <dbReference type="ARBA" id="ARBA00065229"/>
    </source>
</evidence>
<organism evidence="10 11">
    <name type="scientific">Ornithorhynchus anatinus</name>
    <name type="common">Duckbill platypus</name>
    <dbReference type="NCBI Taxonomy" id="9258"/>
    <lineage>
        <taxon>Eukaryota</taxon>
        <taxon>Metazoa</taxon>
        <taxon>Chordata</taxon>
        <taxon>Craniata</taxon>
        <taxon>Vertebrata</taxon>
        <taxon>Euteleostomi</taxon>
        <taxon>Mammalia</taxon>
        <taxon>Monotremata</taxon>
        <taxon>Ornithorhynchidae</taxon>
        <taxon>Ornithorhynchus</taxon>
    </lineage>
</organism>
<evidence type="ECO:0000256" key="9">
    <source>
        <dbReference type="SAM" id="MobiDB-lite"/>
    </source>
</evidence>
<evidence type="ECO:0000313" key="10">
    <source>
        <dbReference type="Ensembl" id="ENSOANP00000023938.2"/>
    </source>
</evidence>
<dbReference type="GO" id="GO:0000724">
    <property type="term" value="P:double-strand break repair via homologous recombination"/>
    <property type="evidence" value="ECO:0000318"/>
    <property type="project" value="GO_Central"/>
</dbReference>
<comment type="function">
    <text evidence="6">Component of the SWI5-SFR1 complex, a complex required for double-strand break repair via homologous recombination.</text>
</comment>
<dbReference type="Proteomes" id="UP000002279">
    <property type="component" value="Chromosome 4"/>
</dbReference>
<reference evidence="10" key="3">
    <citation type="submission" date="2025-09" db="UniProtKB">
        <authorList>
            <consortium name="Ensembl"/>
        </authorList>
    </citation>
    <scope>IDENTIFICATION</scope>
    <source>
        <strain evidence="10">Glennie</strain>
    </source>
</reference>
<dbReference type="InterPro" id="IPR010760">
    <property type="entry name" value="DNA-repair_Swi5"/>
</dbReference>
<feature type="compositionally biased region" description="Low complexity" evidence="9">
    <location>
        <begin position="19"/>
        <end position="41"/>
    </location>
</feature>
<feature type="compositionally biased region" description="Low complexity" evidence="9">
    <location>
        <begin position="78"/>
        <end position="94"/>
    </location>
</feature>
<dbReference type="AlphaFoldDB" id="F6PP81"/>
<dbReference type="FunFam" id="1.20.5.170:FF:000056">
    <property type="entry name" value="DNA repair protein SWI5 homolog"/>
    <property type="match status" value="1"/>
</dbReference>
<name>F6PP81_ORNAN</name>
<dbReference type="PANTHER" id="PTHR28529:SF2">
    <property type="entry name" value="DNA REPAIR PROTEIN SWI5 HOMOLOG"/>
    <property type="match status" value="1"/>
</dbReference>
<comment type="similarity">
    <text evidence="1">Belongs to the SWI5/SAE3 family.</text>
</comment>
<evidence type="ECO:0000256" key="1">
    <source>
        <dbReference type="ARBA" id="ARBA00008060"/>
    </source>
</evidence>
<keyword evidence="3" id="KW-0227">DNA damage</keyword>
<dbReference type="Ensembl" id="ENSOANT00000023942.2">
    <property type="protein sequence ID" value="ENSOANP00000023938.2"/>
    <property type="gene ID" value="ENSOANG00000015202.2"/>
</dbReference>
<evidence type="ECO:0000256" key="6">
    <source>
        <dbReference type="ARBA" id="ARBA00059338"/>
    </source>
</evidence>
<comment type="subunit">
    <text evidence="7">Component of the SWI5-SFR1 complex. Interacts with RAD51.</text>
</comment>
<dbReference type="InParanoid" id="F6PP81"/>
<dbReference type="STRING" id="9258.ENSOANP00000023938"/>
<gene>
    <name evidence="10" type="primary">SWI5</name>
</gene>
<evidence type="ECO:0000256" key="3">
    <source>
        <dbReference type="ARBA" id="ARBA00022763"/>
    </source>
</evidence>
<feature type="region of interest" description="Disordered" evidence="9">
    <location>
        <begin position="1"/>
        <end position="159"/>
    </location>
</feature>
<reference evidence="10 11" key="1">
    <citation type="journal article" date="2008" name="Nature">
        <title>Genome analysis of the platypus reveals unique signatures of evolution.</title>
        <authorList>
            <person name="Warren W.C."/>
            <person name="Hillier L.W."/>
            <person name="Marshall Graves J.A."/>
            <person name="Birney E."/>
            <person name="Ponting C.P."/>
            <person name="Grutzner F."/>
            <person name="Belov K."/>
            <person name="Miller W."/>
            <person name="Clarke L."/>
            <person name="Chinwalla A.T."/>
            <person name="Yang S.P."/>
            <person name="Heger A."/>
            <person name="Locke D.P."/>
            <person name="Miethke P."/>
            <person name="Waters P.D."/>
            <person name="Veyrunes F."/>
            <person name="Fulton L."/>
            <person name="Fulton B."/>
            <person name="Graves T."/>
            <person name="Wallis J."/>
            <person name="Puente X.S."/>
            <person name="Lopez-Otin C."/>
            <person name="Ordonez G.R."/>
            <person name="Eichler E.E."/>
            <person name="Chen L."/>
            <person name="Cheng Z."/>
            <person name="Deakin J.E."/>
            <person name="Alsop A."/>
            <person name="Thompson K."/>
            <person name="Kirby P."/>
            <person name="Papenfuss A.T."/>
            <person name="Wakefield M.J."/>
            <person name="Olender T."/>
            <person name="Lancet D."/>
            <person name="Huttley G.A."/>
            <person name="Smit A.F."/>
            <person name="Pask A."/>
            <person name="Temple-Smith P."/>
            <person name="Batzer M.A."/>
            <person name="Walker J.A."/>
            <person name="Konkel M.K."/>
            <person name="Harris R.S."/>
            <person name="Whittington C.M."/>
            <person name="Wong E.S."/>
            <person name="Gemmell N.J."/>
            <person name="Buschiazzo E."/>
            <person name="Vargas Jentzsch I.M."/>
            <person name="Merkel A."/>
            <person name="Schmitz J."/>
            <person name="Zemann A."/>
            <person name="Churakov G."/>
            <person name="Kriegs J.O."/>
            <person name="Brosius J."/>
            <person name="Murchison E.P."/>
            <person name="Sachidanandam R."/>
            <person name="Smith C."/>
            <person name="Hannon G.J."/>
            <person name="Tsend-Ayush E."/>
            <person name="McMillan D."/>
            <person name="Attenborough R."/>
            <person name="Rens W."/>
            <person name="Ferguson-Smith M."/>
            <person name="Lefevre C.M."/>
            <person name="Sharp J.A."/>
            <person name="Nicholas K.R."/>
            <person name="Ray D.A."/>
            <person name="Kube M."/>
            <person name="Reinhardt R."/>
            <person name="Pringle T.H."/>
            <person name="Taylor J."/>
            <person name="Jones R.C."/>
            <person name="Nixon B."/>
            <person name="Dacheux J.L."/>
            <person name="Niwa H."/>
            <person name="Sekita Y."/>
            <person name="Huang X."/>
            <person name="Stark A."/>
            <person name="Kheradpour P."/>
            <person name="Kellis M."/>
            <person name="Flicek P."/>
            <person name="Chen Y."/>
            <person name="Webber C."/>
            <person name="Hardison R."/>
            <person name="Nelson J."/>
            <person name="Hallsworth-Pepin K."/>
            <person name="Delehaunty K."/>
            <person name="Markovic C."/>
            <person name="Minx P."/>
            <person name="Feng Y."/>
            <person name="Kremitzki C."/>
            <person name="Mitreva M."/>
            <person name="Glasscock J."/>
            <person name="Wylie T."/>
            <person name="Wohldmann P."/>
            <person name="Thiru P."/>
            <person name="Nhan M.N."/>
            <person name="Pohl C.S."/>
            <person name="Smith S.M."/>
            <person name="Hou S."/>
            <person name="Nefedov M."/>
            <person name="de Jong P.J."/>
            <person name="Renfree M.B."/>
            <person name="Mardis E.R."/>
            <person name="Wilson R.K."/>
        </authorList>
    </citation>
    <scope>NUCLEOTIDE SEQUENCE [LARGE SCALE GENOMIC DNA]</scope>
    <source>
        <strain evidence="10 11">Glennie</strain>
    </source>
</reference>